<evidence type="ECO:0000256" key="2">
    <source>
        <dbReference type="ARBA" id="ARBA00012581"/>
    </source>
</evidence>
<feature type="region of interest" description="Disordered" evidence="6">
    <location>
        <begin position="1"/>
        <end position="26"/>
    </location>
</feature>
<dbReference type="EMBL" id="QQAZ01000002">
    <property type="protein sequence ID" value="RDI54257.1"/>
    <property type="molecule type" value="Genomic_DNA"/>
</dbReference>
<dbReference type="GO" id="GO:0004436">
    <property type="term" value="F:phosphatidylinositol diacylglycerol-lyase activity"/>
    <property type="evidence" value="ECO:0007669"/>
    <property type="project" value="UniProtKB-EC"/>
</dbReference>
<organism evidence="8 9">
    <name type="scientific">Nocardia mexicana</name>
    <dbReference type="NCBI Taxonomy" id="279262"/>
    <lineage>
        <taxon>Bacteria</taxon>
        <taxon>Bacillati</taxon>
        <taxon>Actinomycetota</taxon>
        <taxon>Actinomycetes</taxon>
        <taxon>Mycobacteriales</taxon>
        <taxon>Nocardiaceae</taxon>
        <taxon>Nocardia</taxon>
    </lineage>
</organism>
<dbReference type="InterPro" id="IPR051057">
    <property type="entry name" value="PI-PLC_domain"/>
</dbReference>
<accession>A0A370HC29</accession>
<evidence type="ECO:0000313" key="8">
    <source>
        <dbReference type="EMBL" id="RDI54257.1"/>
    </source>
</evidence>
<evidence type="ECO:0000313" key="9">
    <source>
        <dbReference type="Proteomes" id="UP000255355"/>
    </source>
</evidence>
<evidence type="ECO:0000259" key="7">
    <source>
        <dbReference type="SMART" id="SM00148"/>
    </source>
</evidence>
<comment type="catalytic activity">
    <reaction evidence="1">
        <text>a 1,2-diacyl-sn-glycero-3-phospho-(1D-myo-inositol) = 1D-myo-inositol 1,2-cyclic phosphate + a 1,2-diacyl-sn-glycerol</text>
        <dbReference type="Rhea" id="RHEA:17093"/>
        <dbReference type="ChEBI" id="CHEBI:17815"/>
        <dbReference type="ChEBI" id="CHEBI:57880"/>
        <dbReference type="ChEBI" id="CHEBI:58484"/>
        <dbReference type="EC" id="4.6.1.13"/>
    </reaction>
</comment>
<keyword evidence="9" id="KW-1185">Reference proteome</keyword>
<evidence type="ECO:0000256" key="3">
    <source>
        <dbReference type="ARBA" id="ARBA00019758"/>
    </source>
</evidence>
<dbReference type="PANTHER" id="PTHR13593">
    <property type="match status" value="1"/>
</dbReference>
<dbReference type="CDD" id="cd08586">
    <property type="entry name" value="PI-PLCc_BcPLC_like"/>
    <property type="match status" value="1"/>
</dbReference>
<dbReference type="GO" id="GO:0006629">
    <property type="term" value="P:lipid metabolic process"/>
    <property type="evidence" value="ECO:0007669"/>
    <property type="project" value="InterPro"/>
</dbReference>
<dbReference type="PROSITE" id="PS50007">
    <property type="entry name" value="PIPLC_X_DOMAIN"/>
    <property type="match status" value="1"/>
</dbReference>
<dbReference type="STRING" id="1210089.GCA_001613165_07954"/>
<reference evidence="8 9" key="1">
    <citation type="submission" date="2018-07" db="EMBL/GenBank/DDBJ databases">
        <title>Genomic Encyclopedia of Type Strains, Phase IV (KMG-IV): sequencing the most valuable type-strain genomes for metagenomic binning, comparative biology and taxonomic classification.</title>
        <authorList>
            <person name="Goeker M."/>
        </authorList>
    </citation>
    <scope>NUCLEOTIDE SEQUENCE [LARGE SCALE GENOMIC DNA]</scope>
    <source>
        <strain evidence="8 9">DSM 44952</strain>
    </source>
</reference>
<feature type="domain" description="Phosphatidylinositol-specific phospholipase C X" evidence="7">
    <location>
        <begin position="27"/>
        <end position="196"/>
    </location>
</feature>
<dbReference type="PANTHER" id="PTHR13593:SF113">
    <property type="entry name" value="SI:DKEY-266F7.9"/>
    <property type="match status" value="1"/>
</dbReference>
<comment type="caution">
    <text evidence="8">The sequence shown here is derived from an EMBL/GenBank/DDBJ whole genome shotgun (WGS) entry which is preliminary data.</text>
</comment>
<proteinExistence type="predicted"/>
<name>A0A370HC29_9NOCA</name>
<dbReference type="Pfam" id="PF00388">
    <property type="entry name" value="PI-PLC-X"/>
    <property type="match status" value="1"/>
</dbReference>
<dbReference type="SMART" id="SM00148">
    <property type="entry name" value="PLCXc"/>
    <property type="match status" value="1"/>
</dbReference>
<gene>
    <name evidence="8" type="ORF">DFR68_102381</name>
</gene>
<dbReference type="Proteomes" id="UP000255355">
    <property type="component" value="Unassembled WGS sequence"/>
</dbReference>
<dbReference type="EC" id="4.6.1.13" evidence="2"/>
<evidence type="ECO:0000256" key="5">
    <source>
        <dbReference type="ARBA" id="ARBA00030782"/>
    </source>
</evidence>
<sequence>MGLPGVRPSGARLDSASNTDWMGALPDDRPLSRVSIPGTHDTLSVHGGKAGPAVVTQEGFDAGCGDDNCTSRQSLRIQLEAGIRALDIRVRRDEADALAVQHGSFYQQANLDDVLGVVDDFLNRHPRETVLMRVKAECADDGRPFGCVDAGGLKPDLARVDRNLAPYPRVWLPSATGRAEVPPLRDVRGRIVITQLAGIEGGTDRGLPLDEQDLWDGPDRDVKWAAIAAHLDKAATAPPSVLTVNYLSANGAPDPTKLPARYASFENQHTLNHLRSRPAAPTGTLMMDFPGPDLIGEIIHQNTTV</sequence>
<evidence type="ECO:0000256" key="6">
    <source>
        <dbReference type="SAM" id="MobiDB-lite"/>
    </source>
</evidence>
<dbReference type="InterPro" id="IPR017946">
    <property type="entry name" value="PLC-like_Pdiesterase_TIM-brl"/>
</dbReference>
<dbReference type="SUPFAM" id="SSF51695">
    <property type="entry name" value="PLC-like phosphodiesterases"/>
    <property type="match status" value="1"/>
</dbReference>
<dbReference type="AlphaFoldDB" id="A0A370HC29"/>
<dbReference type="GO" id="GO:0008081">
    <property type="term" value="F:phosphoric diester hydrolase activity"/>
    <property type="evidence" value="ECO:0007669"/>
    <property type="project" value="InterPro"/>
</dbReference>
<evidence type="ECO:0000256" key="1">
    <source>
        <dbReference type="ARBA" id="ARBA00001316"/>
    </source>
</evidence>
<evidence type="ECO:0000256" key="4">
    <source>
        <dbReference type="ARBA" id="ARBA00030474"/>
    </source>
</evidence>
<dbReference type="Gene3D" id="3.20.20.190">
    <property type="entry name" value="Phosphatidylinositol (PI) phosphodiesterase"/>
    <property type="match status" value="1"/>
</dbReference>
<protein>
    <recommendedName>
        <fullName evidence="3">1-phosphatidylinositol phosphodiesterase</fullName>
        <ecNumber evidence="2">4.6.1.13</ecNumber>
    </recommendedName>
    <alternativeName>
        <fullName evidence="4">Phosphatidylinositol diacylglycerol-lyase</fullName>
    </alternativeName>
    <alternativeName>
        <fullName evidence="5">Phosphatidylinositol-specific phospholipase C</fullName>
    </alternativeName>
</protein>
<dbReference type="InterPro" id="IPR000909">
    <property type="entry name" value="PLipase_C_PInositol-sp_X_dom"/>
</dbReference>